<comment type="caution">
    <text evidence="1">The sequence shown here is derived from an EMBL/GenBank/DDBJ whole genome shotgun (WGS) entry which is preliminary data.</text>
</comment>
<dbReference type="CDD" id="cd20237">
    <property type="entry name" value="PFM_LIN24-like"/>
    <property type="match status" value="1"/>
</dbReference>
<dbReference type="Pfam" id="PF03318">
    <property type="entry name" value="ETX_MTX2"/>
    <property type="match status" value="1"/>
</dbReference>
<name>A0AAD9INJ3_9ANNE</name>
<proteinExistence type="predicted"/>
<sequence>MATVDPVDLENLIKKWAEGMFTLSKTKEQLRIPKKYLAYSIDWKKVRFVHGKPKYLDHNKSAPQPTTQVLFRTFFTNRTGEDQDYSFRTSRVTSSTCDVVMQRCYTVGSEMNISVQTPGEVLKANAGFSKELSLTNALTKSIQKTLTWEVDSQIKVPSGVQTTAELIVNELELTDKFTISTDVSGKILVTVTNTDDNNSLLDVLEANIVEIIRNMKDKEESLDNFQLTKDVGTFVSKGSYTFRYAIEQYIDLSEEDIKKT</sequence>
<dbReference type="SUPFAM" id="SSF56973">
    <property type="entry name" value="Aerolisin/ETX pore-forming domain"/>
    <property type="match status" value="1"/>
</dbReference>
<dbReference type="Gene3D" id="2.170.15.10">
    <property type="entry name" value="Proaerolysin, chain A, domain 3"/>
    <property type="match status" value="1"/>
</dbReference>
<dbReference type="PANTHER" id="PTHR39369:SF6">
    <property type="entry name" value="LIN-24 (TWENTY-FOUR) LIKE"/>
    <property type="match status" value="1"/>
</dbReference>
<organism evidence="1 2">
    <name type="scientific">Paralvinella palmiformis</name>
    <dbReference type="NCBI Taxonomy" id="53620"/>
    <lineage>
        <taxon>Eukaryota</taxon>
        <taxon>Metazoa</taxon>
        <taxon>Spiralia</taxon>
        <taxon>Lophotrochozoa</taxon>
        <taxon>Annelida</taxon>
        <taxon>Polychaeta</taxon>
        <taxon>Sedentaria</taxon>
        <taxon>Canalipalpata</taxon>
        <taxon>Terebellida</taxon>
        <taxon>Terebelliformia</taxon>
        <taxon>Alvinellidae</taxon>
        <taxon>Paralvinella</taxon>
    </lineage>
</organism>
<protein>
    <submittedName>
        <fullName evidence="1">Uncharacterized protein</fullName>
    </submittedName>
</protein>
<dbReference type="AlphaFoldDB" id="A0AAD9INJ3"/>
<dbReference type="Proteomes" id="UP001208570">
    <property type="component" value="Unassembled WGS sequence"/>
</dbReference>
<gene>
    <name evidence="1" type="ORF">LSH36_3145g00002</name>
</gene>
<keyword evidence="2" id="KW-1185">Reference proteome</keyword>
<dbReference type="EMBL" id="JAODUP010003242">
    <property type="protein sequence ID" value="KAK2138346.1"/>
    <property type="molecule type" value="Genomic_DNA"/>
</dbReference>
<evidence type="ECO:0000313" key="2">
    <source>
        <dbReference type="Proteomes" id="UP001208570"/>
    </source>
</evidence>
<accession>A0AAD9INJ3</accession>
<reference evidence="1" key="1">
    <citation type="journal article" date="2023" name="Mol. Biol. Evol.">
        <title>Third-Generation Sequencing Reveals the Adaptive Role of the Epigenome in Three Deep-Sea Polychaetes.</title>
        <authorList>
            <person name="Perez M."/>
            <person name="Aroh O."/>
            <person name="Sun Y."/>
            <person name="Lan Y."/>
            <person name="Juniper S.K."/>
            <person name="Young C.R."/>
            <person name="Angers B."/>
            <person name="Qian P.Y."/>
        </authorList>
    </citation>
    <scope>NUCLEOTIDE SEQUENCE</scope>
    <source>
        <strain evidence="1">P08H-3</strain>
    </source>
</reference>
<dbReference type="InterPro" id="IPR004991">
    <property type="entry name" value="Aerolysin-like"/>
</dbReference>
<evidence type="ECO:0000313" key="1">
    <source>
        <dbReference type="EMBL" id="KAK2138346.1"/>
    </source>
</evidence>
<dbReference type="PANTHER" id="PTHR39369">
    <property type="entry name" value="LIN-24 (TWENTY-FOUR) LIKE"/>
    <property type="match status" value="1"/>
</dbReference>